<dbReference type="PROSITE" id="PS51449">
    <property type="entry name" value="MTTASE_N"/>
    <property type="match status" value="1"/>
</dbReference>
<feature type="binding site" evidence="8">
    <location>
        <position position="78"/>
    </location>
    <ligand>
        <name>[4Fe-4S] cluster</name>
        <dbReference type="ChEBI" id="CHEBI:49883"/>
        <label>1</label>
    </ligand>
</feature>
<dbReference type="SUPFAM" id="SSF102114">
    <property type="entry name" value="Radical SAM enzymes"/>
    <property type="match status" value="1"/>
</dbReference>
<dbReference type="SFLD" id="SFLDS00029">
    <property type="entry name" value="Radical_SAM"/>
    <property type="match status" value="1"/>
</dbReference>
<comment type="similarity">
    <text evidence="8">Belongs to the methylthiotransferase family. RimO subfamily.</text>
</comment>
<reference evidence="14" key="1">
    <citation type="submission" date="2018-03" db="EMBL/GenBank/DDBJ databases">
        <title>A comparative analysis of the Nautiliaceae.</title>
        <authorList>
            <person name="Grosche A."/>
            <person name="Smedile F."/>
            <person name="Vetriani C."/>
        </authorList>
    </citation>
    <scope>NUCLEOTIDE SEQUENCE [LARGE SCALE GENOMIC DNA]</scope>
    <source>
        <strain evidence="14">TB6</strain>
    </source>
</reference>
<comment type="catalytic activity">
    <reaction evidence="8">
        <text>L-aspartate(89)-[ribosomal protein uS12]-hydrogen + (sulfur carrier)-SH + AH2 + 2 S-adenosyl-L-methionine = 3-methylsulfanyl-L-aspartate(89)-[ribosomal protein uS12]-hydrogen + (sulfur carrier)-H + 5'-deoxyadenosine + L-methionine + A + S-adenosyl-L-homocysteine + 2 H(+)</text>
        <dbReference type="Rhea" id="RHEA:37087"/>
        <dbReference type="Rhea" id="RHEA-COMP:10460"/>
        <dbReference type="Rhea" id="RHEA-COMP:10461"/>
        <dbReference type="Rhea" id="RHEA-COMP:14737"/>
        <dbReference type="Rhea" id="RHEA-COMP:14739"/>
        <dbReference type="ChEBI" id="CHEBI:13193"/>
        <dbReference type="ChEBI" id="CHEBI:15378"/>
        <dbReference type="ChEBI" id="CHEBI:17319"/>
        <dbReference type="ChEBI" id="CHEBI:17499"/>
        <dbReference type="ChEBI" id="CHEBI:29917"/>
        <dbReference type="ChEBI" id="CHEBI:29961"/>
        <dbReference type="ChEBI" id="CHEBI:57844"/>
        <dbReference type="ChEBI" id="CHEBI:57856"/>
        <dbReference type="ChEBI" id="CHEBI:59789"/>
        <dbReference type="ChEBI" id="CHEBI:64428"/>
        <dbReference type="ChEBI" id="CHEBI:73599"/>
        <dbReference type="EC" id="2.8.4.4"/>
    </reaction>
</comment>
<keyword evidence="7 8" id="KW-0411">Iron-sulfur</keyword>
<sequence length="433" mass="49862">MKKLYLASLGCVKNLIDSEVMLGRLKDEYELTQNPSEADLIIVNTCGFINPAKEESIETILELANEKKENAKLVVTGCLSERYKDILPQEIPEVDIWSGVGDFGNIDKVIKSNKKKYFSPKVYLIHNEDRVITGSAYHAYIKLSEGCNQKCAFCAIPNFKGRLNSRPIEEIIEEIKRLKAKGYKDFSLASQDSSSYLRDKGIKDGLERLIDEIDKIEGITVRILYLYPATTTKRLIRKIFSSKKVQNYFDMPIQHISPKMLKIMRRPGSVERLKELLYEMRKEFSFVRTSVIVGHPGESEEDFNELKEFLKEYEFDRVNVFAYSDEEDTPAFKRKDKIPQDIIEKRVKEISKIVKKTTKKALKKYVGKICECYMDGLTKDNLFYSVRPKLWAPEVDGDILVNESEIENLKVGELYKVKVENLAGEDLIGKIIK</sequence>
<evidence type="ECO:0000256" key="8">
    <source>
        <dbReference type="HAMAP-Rule" id="MF_01865"/>
    </source>
</evidence>
<feature type="binding site" evidence="8">
    <location>
        <position position="147"/>
    </location>
    <ligand>
        <name>[4Fe-4S] cluster</name>
        <dbReference type="ChEBI" id="CHEBI:49883"/>
        <label>2</label>
        <note>4Fe-4S-S-AdoMet</note>
    </ligand>
</feature>
<dbReference type="CDD" id="cd01335">
    <property type="entry name" value="Radical_SAM"/>
    <property type="match status" value="1"/>
</dbReference>
<comment type="function">
    <text evidence="8">Catalyzes the methylthiolation of an aspartic acid residue of ribosomal protein uS12.</text>
</comment>
<dbReference type="InterPro" id="IPR012340">
    <property type="entry name" value="NA-bd_OB-fold"/>
</dbReference>
<keyword evidence="12" id="KW-0687">Ribonucleoprotein</keyword>
<gene>
    <name evidence="8 11" type="primary">rimO</name>
    <name evidence="11" type="ORF">C6V80_02060</name>
    <name evidence="12" type="ORF">EDC58_1016</name>
</gene>
<keyword evidence="5 8" id="KW-0479">Metal-binding</keyword>
<dbReference type="EMBL" id="RJVK01000002">
    <property type="protein sequence ID" value="ROR40036.1"/>
    <property type="molecule type" value="Genomic_DNA"/>
</dbReference>
<dbReference type="InterPro" id="IPR038135">
    <property type="entry name" value="Methylthiotransferase_N_sf"/>
</dbReference>
<evidence type="ECO:0000313" key="11">
    <source>
        <dbReference type="EMBL" id="QCI27789.1"/>
    </source>
</evidence>
<dbReference type="PANTHER" id="PTHR43837:SF1">
    <property type="entry name" value="RIBOSOMAL PROTEIN US12 METHYLTHIOTRANSFERASE RIMO"/>
    <property type="match status" value="1"/>
</dbReference>
<dbReference type="InterPro" id="IPR013848">
    <property type="entry name" value="Methylthiotransferase_N"/>
</dbReference>
<dbReference type="RefSeq" id="WP_123352420.1">
    <property type="nucleotide sequence ID" value="NZ_CP027432.2"/>
</dbReference>
<name>A0AAJ4RCT0_9BACT</name>
<keyword evidence="3 8" id="KW-0808">Transferase</keyword>
<dbReference type="AlphaFoldDB" id="A0AAJ4RCT0"/>
<dbReference type="GO" id="GO:0035599">
    <property type="term" value="F:aspartic acid methylthiotransferase activity"/>
    <property type="evidence" value="ECO:0007669"/>
    <property type="project" value="TreeGrafter"/>
</dbReference>
<comment type="cofactor">
    <cofactor evidence="8">
        <name>[4Fe-4S] cluster</name>
        <dbReference type="ChEBI" id="CHEBI:49883"/>
    </cofactor>
    <text evidence="8">Binds 2 [4Fe-4S] clusters. One cluster is coordinated with 3 cysteines and an exchangeable S-adenosyl-L-methionine.</text>
</comment>
<dbReference type="Proteomes" id="UP000272781">
    <property type="component" value="Unassembled WGS sequence"/>
</dbReference>
<evidence type="ECO:0000256" key="5">
    <source>
        <dbReference type="ARBA" id="ARBA00022723"/>
    </source>
</evidence>
<feature type="domain" description="MTTase N-terminal" evidence="9">
    <location>
        <begin position="2"/>
        <end position="115"/>
    </location>
</feature>
<dbReference type="Gene3D" id="3.80.30.20">
    <property type="entry name" value="tm_1862 like domain"/>
    <property type="match status" value="1"/>
</dbReference>
<dbReference type="GO" id="GO:0051539">
    <property type="term" value="F:4 iron, 4 sulfur cluster binding"/>
    <property type="evidence" value="ECO:0007669"/>
    <property type="project" value="UniProtKB-UniRule"/>
</dbReference>
<dbReference type="InterPro" id="IPR007197">
    <property type="entry name" value="rSAM"/>
</dbReference>
<dbReference type="InterPro" id="IPR005839">
    <property type="entry name" value="Methylthiotransferase"/>
</dbReference>
<dbReference type="SFLD" id="SFLDG01082">
    <property type="entry name" value="B12-binding_domain_containing"/>
    <property type="match status" value="1"/>
</dbReference>
<evidence type="ECO:0000256" key="4">
    <source>
        <dbReference type="ARBA" id="ARBA00022691"/>
    </source>
</evidence>
<evidence type="ECO:0000313" key="12">
    <source>
        <dbReference type="EMBL" id="ROR40036.1"/>
    </source>
</evidence>
<dbReference type="NCBIfam" id="TIGR01125">
    <property type="entry name" value="30S ribosomal protein S12 methylthiotransferase RimO"/>
    <property type="match status" value="1"/>
</dbReference>
<dbReference type="InterPro" id="IPR020612">
    <property type="entry name" value="Methylthiotransferase_CS"/>
</dbReference>
<dbReference type="InterPro" id="IPR002792">
    <property type="entry name" value="TRAM_dom"/>
</dbReference>
<protein>
    <recommendedName>
        <fullName evidence="8">Ribosomal protein uS12 methylthiotransferase RimO</fullName>
        <shortName evidence="8">uS12 MTTase</shortName>
        <shortName evidence="8">uS12 methylthiotransferase</shortName>
        <ecNumber evidence="8">2.8.4.4</ecNumber>
    </recommendedName>
    <alternativeName>
        <fullName evidence="8">Ribosomal protein uS12 (aspartate-C(3))-methylthiotransferase</fullName>
    </alternativeName>
    <alternativeName>
        <fullName evidence="8">Ribosome maturation factor RimO</fullName>
    </alternativeName>
</protein>
<dbReference type="NCBIfam" id="TIGR00089">
    <property type="entry name" value="MiaB/RimO family radical SAM methylthiotransferase"/>
    <property type="match status" value="1"/>
</dbReference>
<dbReference type="Gene3D" id="2.40.50.140">
    <property type="entry name" value="Nucleic acid-binding proteins"/>
    <property type="match status" value="1"/>
</dbReference>
<dbReference type="Pfam" id="PF04055">
    <property type="entry name" value="Radical_SAM"/>
    <property type="match status" value="1"/>
</dbReference>
<evidence type="ECO:0000256" key="2">
    <source>
        <dbReference type="ARBA" id="ARBA00022490"/>
    </source>
</evidence>
<dbReference type="Pfam" id="PF18693">
    <property type="entry name" value="TRAM_2"/>
    <property type="match status" value="1"/>
</dbReference>
<dbReference type="SFLD" id="SFLDG01061">
    <property type="entry name" value="methylthiotransferase"/>
    <property type="match status" value="1"/>
</dbReference>
<evidence type="ECO:0000259" key="9">
    <source>
        <dbReference type="PROSITE" id="PS51449"/>
    </source>
</evidence>
<dbReference type="InterPro" id="IPR058240">
    <property type="entry name" value="rSAM_sf"/>
</dbReference>
<dbReference type="PROSITE" id="PS51918">
    <property type="entry name" value="RADICAL_SAM"/>
    <property type="match status" value="1"/>
</dbReference>
<dbReference type="GO" id="GO:0005829">
    <property type="term" value="C:cytosol"/>
    <property type="evidence" value="ECO:0007669"/>
    <property type="project" value="TreeGrafter"/>
</dbReference>
<keyword evidence="6 8" id="KW-0408">Iron</keyword>
<dbReference type="FunFam" id="3.80.30.20:FF:000001">
    <property type="entry name" value="tRNA-2-methylthio-N(6)-dimethylallyladenosine synthase 2"/>
    <property type="match status" value="1"/>
</dbReference>
<dbReference type="InterPro" id="IPR005840">
    <property type="entry name" value="Ribosomal_uS12_MeSTrfase_RimO"/>
</dbReference>
<dbReference type="EC" id="2.8.4.4" evidence="8"/>
<feature type="domain" description="Radical SAM core" evidence="10">
    <location>
        <begin position="133"/>
        <end position="360"/>
    </location>
</feature>
<keyword evidence="2 8" id="KW-0963">Cytoplasm</keyword>
<organism evidence="12 13">
    <name type="scientific">Caminibacter pacificus</name>
    <dbReference type="NCBI Taxonomy" id="1424653"/>
    <lineage>
        <taxon>Bacteria</taxon>
        <taxon>Pseudomonadati</taxon>
        <taxon>Campylobacterota</taxon>
        <taxon>Epsilonproteobacteria</taxon>
        <taxon>Nautiliales</taxon>
        <taxon>Nautiliaceae</taxon>
        <taxon>Caminibacter</taxon>
    </lineage>
</organism>
<proteinExistence type="inferred from homology"/>
<feature type="binding site" evidence="8">
    <location>
        <position position="151"/>
    </location>
    <ligand>
        <name>[4Fe-4S] cluster</name>
        <dbReference type="ChEBI" id="CHEBI:49883"/>
        <label>2</label>
        <note>4Fe-4S-S-AdoMet</note>
    </ligand>
</feature>
<dbReference type="Proteomes" id="UP000298805">
    <property type="component" value="Chromosome"/>
</dbReference>
<evidence type="ECO:0000313" key="14">
    <source>
        <dbReference type="Proteomes" id="UP000298805"/>
    </source>
</evidence>
<dbReference type="GO" id="GO:0005840">
    <property type="term" value="C:ribosome"/>
    <property type="evidence" value="ECO:0007669"/>
    <property type="project" value="UniProtKB-KW"/>
</dbReference>
<evidence type="ECO:0000259" key="10">
    <source>
        <dbReference type="PROSITE" id="PS51918"/>
    </source>
</evidence>
<evidence type="ECO:0000256" key="1">
    <source>
        <dbReference type="ARBA" id="ARBA00022485"/>
    </source>
</evidence>
<reference evidence="11" key="3">
    <citation type="submission" date="2019-06" db="EMBL/GenBank/DDBJ databases">
        <title>A comparative analysis of the Nautiliaceae.</title>
        <authorList>
            <person name="Grosche A."/>
            <person name="Smedile F."/>
            <person name="Vetriani C."/>
        </authorList>
    </citation>
    <scope>NUCLEOTIDE SEQUENCE</scope>
    <source>
        <strain evidence="11">TB6</strain>
    </source>
</reference>
<dbReference type="InterPro" id="IPR006638">
    <property type="entry name" value="Elp3/MiaA/NifB-like_rSAM"/>
</dbReference>
<dbReference type="GO" id="GO:0046872">
    <property type="term" value="F:metal ion binding"/>
    <property type="evidence" value="ECO:0007669"/>
    <property type="project" value="UniProtKB-KW"/>
</dbReference>
<keyword evidence="12" id="KW-0689">Ribosomal protein</keyword>
<comment type="subcellular location">
    <subcellularLocation>
        <location evidence="8">Cytoplasm</location>
    </subcellularLocation>
</comment>
<dbReference type="GO" id="GO:0103039">
    <property type="term" value="F:protein methylthiotransferase activity"/>
    <property type="evidence" value="ECO:0007669"/>
    <property type="project" value="UniProtKB-EC"/>
</dbReference>
<dbReference type="SMART" id="SM00729">
    <property type="entry name" value="Elp3"/>
    <property type="match status" value="1"/>
</dbReference>
<dbReference type="Gene3D" id="3.40.50.12160">
    <property type="entry name" value="Methylthiotransferase, N-terminal domain"/>
    <property type="match status" value="1"/>
</dbReference>
<evidence type="ECO:0000313" key="13">
    <source>
        <dbReference type="Proteomes" id="UP000272781"/>
    </source>
</evidence>
<accession>A0AAJ4RCT0</accession>
<dbReference type="HAMAP" id="MF_01865">
    <property type="entry name" value="MTTase_RimO"/>
    <property type="match status" value="1"/>
</dbReference>
<dbReference type="PANTHER" id="PTHR43837">
    <property type="entry name" value="RIBOSOMAL PROTEIN S12 METHYLTHIOTRANSFERASE RIMO"/>
    <property type="match status" value="1"/>
</dbReference>
<keyword evidence="1 8" id="KW-0004">4Fe-4S</keyword>
<dbReference type="SFLD" id="SFLDF00274">
    <property type="entry name" value="ribosomal_protein_S12_methylth"/>
    <property type="match status" value="1"/>
</dbReference>
<dbReference type="GO" id="GO:0006400">
    <property type="term" value="P:tRNA modification"/>
    <property type="evidence" value="ECO:0007669"/>
    <property type="project" value="InterPro"/>
</dbReference>
<dbReference type="EMBL" id="CP027432">
    <property type="protein sequence ID" value="QCI27789.1"/>
    <property type="molecule type" value="Genomic_DNA"/>
</dbReference>
<evidence type="ECO:0000256" key="3">
    <source>
        <dbReference type="ARBA" id="ARBA00022679"/>
    </source>
</evidence>
<keyword evidence="4 8" id="KW-0949">S-adenosyl-L-methionine</keyword>
<keyword evidence="14" id="KW-1185">Reference proteome</keyword>
<feature type="binding site" evidence="8">
    <location>
        <position position="154"/>
    </location>
    <ligand>
        <name>[4Fe-4S] cluster</name>
        <dbReference type="ChEBI" id="CHEBI:49883"/>
        <label>2</label>
        <note>4Fe-4S-S-AdoMet</note>
    </ligand>
</feature>
<evidence type="ECO:0000256" key="7">
    <source>
        <dbReference type="ARBA" id="ARBA00023014"/>
    </source>
</evidence>
<dbReference type="PROSITE" id="PS01278">
    <property type="entry name" value="MTTASE_RADICAL"/>
    <property type="match status" value="1"/>
</dbReference>
<reference evidence="12 13" key="2">
    <citation type="submission" date="2018-11" db="EMBL/GenBank/DDBJ databases">
        <title>Genomic Encyclopedia of Type Strains, Phase IV (KMG-IV): sequencing the most valuable type-strain genomes for metagenomic binning, comparative biology and taxonomic classification.</title>
        <authorList>
            <person name="Goeker M."/>
        </authorList>
    </citation>
    <scope>NUCLEOTIDE SEQUENCE [LARGE SCALE GENOMIC DNA]</scope>
    <source>
        <strain evidence="12 13">DSM 27783</strain>
    </source>
</reference>
<feature type="binding site" evidence="8">
    <location>
        <position position="46"/>
    </location>
    <ligand>
        <name>[4Fe-4S] cluster</name>
        <dbReference type="ChEBI" id="CHEBI:49883"/>
        <label>1</label>
    </ligand>
</feature>
<feature type="binding site" evidence="8">
    <location>
        <position position="11"/>
    </location>
    <ligand>
        <name>[4Fe-4S] cluster</name>
        <dbReference type="ChEBI" id="CHEBI:49883"/>
        <label>1</label>
    </ligand>
</feature>
<evidence type="ECO:0000256" key="6">
    <source>
        <dbReference type="ARBA" id="ARBA00023004"/>
    </source>
</evidence>
<dbReference type="Pfam" id="PF00919">
    <property type="entry name" value="UPF0004"/>
    <property type="match status" value="1"/>
</dbReference>
<dbReference type="InterPro" id="IPR023404">
    <property type="entry name" value="rSAM_horseshoe"/>
</dbReference>